<dbReference type="RefSeq" id="WP_262975986.1">
    <property type="nucleotide sequence ID" value="NZ_CAMAPB010000002.1"/>
</dbReference>
<organism evidence="1 2">
    <name type="scientific">Pseudoalteromonas haloplanktis</name>
    <name type="common">Alteromonas haloplanktis</name>
    <dbReference type="NCBI Taxonomy" id="228"/>
    <lineage>
        <taxon>Bacteria</taxon>
        <taxon>Pseudomonadati</taxon>
        <taxon>Pseudomonadota</taxon>
        <taxon>Gammaproteobacteria</taxon>
        <taxon>Alteromonadales</taxon>
        <taxon>Pseudoalteromonadaceae</taxon>
        <taxon>Pseudoalteromonas</taxon>
    </lineage>
</organism>
<keyword evidence="2" id="KW-1185">Reference proteome</keyword>
<comment type="caution">
    <text evidence="1">The sequence shown here is derived from an EMBL/GenBank/DDBJ whole genome shotgun (WGS) entry which is preliminary data.</text>
</comment>
<gene>
    <name evidence="1" type="ORF">PSEHALCIP103_00304</name>
</gene>
<evidence type="ECO:0000313" key="1">
    <source>
        <dbReference type="EMBL" id="CAH9050954.1"/>
    </source>
</evidence>
<dbReference type="Proteomes" id="UP001152447">
    <property type="component" value="Unassembled WGS sequence"/>
</dbReference>
<dbReference type="EMBL" id="CAMAPB010000002">
    <property type="protein sequence ID" value="CAH9050954.1"/>
    <property type="molecule type" value="Genomic_DNA"/>
</dbReference>
<name>A0A9W4QS91_PSEHA</name>
<accession>A0A9W4QS91</accession>
<dbReference type="AlphaFoldDB" id="A0A9W4QS91"/>
<evidence type="ECO:0000313" key="2">
    <source>
        <dbReference type="Proteomes" id="UP001152447"/>
    </source>
</evidence>
<proteinExistence type="predicted"/>
<reference evidence="1" key="1">
    <citation type="submission" date="2022-07" db="EMBL/GenBank/DDBJ databases">
        <authorList>
            <person name="Criscuolo A."/>
        </authorList>
    </citation>
    <scope>NUCLEOTIDE SEQUENCE</scope>
    <source>
        <strain evidence="1">CIP103197</strain>
    </source>
</reference>
<sequence>MDNKEMNMENDFKNDFFTKEQLQSLINIPVYEVIRDLDTYIYYEGIVSGIPFDEDPVKVYVVGFIKQTRKPVTHLNRPGYKPIFACSYKCGDNCSRPDLKDVECLSGSIGRWVIASIKKCWAVSEPITANE</sequence>
<protein>
    <submittedName>
        <fullName evidence="1">Uncharacterized protein</fullName>
    </submittedName>
</protein>